<dbReference type="PANTHER" id="PTHR33653:SF1">
    <property type="entry name" value="RIBONUCLEASE VAPC2"/>
    <property type="match status" value="1"/>
</dbReference>
<dbReference type="GO" id="GO:0000287">
    <property type="term" value="F:magnesium ion binding"/>
    <property type="evidence" value="ECO:0007669"/>
    <property type="project" value="UniProtKB-UniRule"/>
</dbReference>
<feature type="domain" description="PIN" evidence="9">
    <location>
        <begin position="6"/>
        <end position="119"/>
    </location>
</feature>
<dbReference type="EMBL" id="VOQR01000001">
    <property type="protein sequence ID" value="TXC71100.1"/>
    <property type="molecule type" value="Genomic_DNA"/>
</dbReference>
<feature type="binding site" evidence="8">
    <location>
        <position position="9"/>
    </location>
    <ligand>
        <name>Mg(2+)</name>
        <dbReference type="ChEBI" id="CHEBI:18420"/>
    </ligand>
</feature>
<keyword evidence="4 8" id="KW-0479">Metal-binding</keyword>
<sequence length="127" mass="14071">MSEPRYLLDSNVLIYLLQGTSERLRHRIETCEPGELVTSAIAYAELMRGVPGGDRSKADAAGRLFGVVAIEPFGPDAAIAYRRVPFRRGRFDRLIAGHALALGLTLVTNNERDFADVDGLRIENWTL</sequence>
<keyword evidence="8" id="KW-0800">Toxin</keyword>
<protein>
    <recommendedName>
        <fullName evidence="8">Ribonuclease VapC</fullName>
        <shortName evidence="8">RNase VapC</shortName>
        <ecNumber evidence="8">3.1.-.-</ecNumber>
    </recommendedName>
    <alternativeName>
        <fullName evidence="8">Toxin VapC</fullName>
    </alternativeName>
</protein>
<evidence type="ECO:0000256" key="2">
    <source>
        <dbReference type="ARBA" id="ARBA00022649"/>
    </source>
</evidence>
<dbReference type="GO" id="GO:0004540">
    <property type="term" value="F:RNA nuclease activity"/>
    <property type="evidence" value="ECO:0007669"/>
    <property type="project" value="InterPro"/>
</dbReference>
<dbReference type="InterPro" id="IPR022907">
    <property type="entry name" value="VapC_family"/>
</dbReference>
<dbReference type="EC" id="3.1.-.-" evidence="8"/>
<keyword evidence="2 8" id="KW-1277">Toxin-antitoxin system</keyword>
<evidence type="ECO:0000256" key="8">
    <source>
        <dbReference type="HAMAP-Rule" id="MF_00265"/>
    </source>
</evidence>
<dbReference type="CDD" id="cd18736">
    <property type="entry name" value="PIN_CcVapC1-like"/>
    <property type="match status" value="1"/>
</dbReference>
<dbReference type="InterPro" id="IPR050556">
    <property type="entry name" value="Type_II_TA_system_RNase"/>
</dbReference>
<dbReference type="InterPro" id="IPR029060">
    <property type="entry name" value="PIN-like_dom_sf"/>
</dbReference>
<dbReference type="Pfam" id="PF01850">
    <property type="entry name" value="PIN"/>
    <property type="match status" value="1"/>
</dbReference>
<keyword evidence="6 8" id="KW-0460">Magnesium</keyword>
<evidence type="ECO:0000256" key="5">
    <source>
        <dbReference type="ARBA" id="ARBA00022801"/>
    </source>
</evidence>
<comment type="similarity">
    <text evidence="7 8">Belongs to the PINc/VapC protein family.</text>
</comment>
<dbReference type="RefSeq" id="WP_147082055.1">
    <property type="nucleotide sequence ID" value="NZ_VOQR01000001.1"/>
</dbReference>
<keyword evidence="5 8" id="KW-0378">Hydrolase</keyword>
<dbReference type="InterPro" id="IPR002716">
    <property type="entry name" value="PIN_dom"/>
</dbReference>
<proteinExistence type="inferred from homology"/>
<evidence type="ECO:0000313" key="10">
    <source>
        <dbReference type="EMBL" id="TXC71100.1"/>
    </source>
</evidence>
<dbReference type="OrthoDB" id="9796690at2"/>
<keyword evidence="3 8" id="KW-0540">Nuclease</keyword>
<organism evidence="10 11">
    <name type="scientific">Sphingomonas ginsenosidivorax</name>
    <dbReference type="NCBI Taxonomy" id="862135"/>
    <lineage>
        <taxon>Bacteria</taxon>
        <taxon>Pseudomonadati</taxon>
        <taxon>Pseudomonadota</taxon>
        <taxon>Alphaproteobacteria</taxon>
        <taxon>Sphingomonadales</taxon>
        <taxon>Sphingomonadaceae</taxon>
        <taxon>Sphingomonas</taxon>
    </lineage>
</organism>
<dbReference type="PANTHER" id="PTHR33653">
    <property type="entry name" value="RIBONUCLEASE VAPC2"/>
    <property type="match status" value="1"/>
</dbReference>
<feature type="binding site" evidence="8">
    <location>
        <position position="92"/>
    </location>
    <ligand>
        <name>Mg(2+)</name>
        <dbReference type="ChEBI" id="CHEBI:18420"/>
    </ligand>
</feature>
<evidence type="ECO:0000256" key="3">
    <source>
        <dbReference type="ARBA" id="ARBA00022722"/>
    </source>
</evidence>
<reference evidence="10 11" key="1">
    <citation type="journal article" date="2013" name="Antonie Van Leeuwenhoek">
        <title>Sphingomonas ginsenosidivorax sp. nov., with the ability to transform ginsenosides.</title>
        <authorList>
            <person name="Jin X.F."/>
            <person name="Kim J.K."/>
            <person name="Liu Q.M."/>
            <person name="Kang M.S."/>
            <person name="He D."/>
            <person name="Jin F.X."/>
            <person name="Kim S.C."/>
            <person name="Im W.T."/>
        </authorList>
    </citation>
    <scope>NUCLEOTIDE SEQUENCE [LARGE SCALE GENOMIC DNA]</scope>
    <source>
        <strain evidence="10 11">KHI67</strain>
    </source>
</reference>
<evidence type="ECO:0000256" key="1">
    <source>
        <dbReference type="ARBA" id="ARBA00001946"/>
    </source>
</evidence>
<dbReference type="Proteomes" id="UP000321250">
    <property type="component" value="Unassembled WGS sequence"/>
</dbReference>
<name>A0A5C6UFA8_9SPHN</name>
<dbReference type="GO" id="GO:0090729">
    <property type="term" value="F:toxin activity"/>
    <property type="evidence" value="ECO:0007669"/>
    <property type="project" value="UniProtKB-KW"/>
</dbReference>
<evidence type="ECO:0000256" key="4">
    <source>
        <dbReference type="ARBA" id="ARBA00022723"/>
    </source>
</evidence>
<keyword evidence="11" id="KW-1185">Reference proteome</keyword>
<dbReference type="AlphaFoldDB" id="A0A5C6UFA8"/>
<dbReference type="Gene3D" id="3.40.50.1010">
    <property type="entry name" value="5'-nuclease"/>
    <property type="match status" value="1"/>
</dbReference>
<comment type="caution">
    <text evidence="10">The sequence shown here is derived from an EMBL/GenBank/DDBJ whole genome shotgun (WGS) entry which is preliminary data.</text>
</comment>
<evidence type="ECO:0000313" key="11">
    <source>
        <dbReference type="Proteomes" id="UP000321250"/>
    </source>
</evidence>
<gene>
    <name evidence="8" type="primary">vapC</name>
    <name evidence="10" type="ORF">FSB78_09150</name>
</gene>
<dbReference type="GO" id="GO:0016787">
    <property type="term" value="F:hydrolase activity"/>
    <property type="evidence" value="ECO:0007669"/>
    <property type="project" value="UniProtKB-KW"/>
</dbReference>
<evidence type="ECO:0000256" key="7">
    <source>
        <dbReference type="ARBA" id="ARBA00038093"/>
    </source>
</evidence>
<evidence type="ECO:0000256" key="6">
    <source>
        <dbReference type="ARBA" id="ARBA00022842"/>
    </source>
</evidence>
<dbReference type="SUPFAM" id="SSF88723">
    <property type="entry name" value="PIN domain-like"/>
    <property type="match status" value="1"/>
</dbReference>
<evidence type="ECO:0000259" key="9">
    <source>
        <dbReference type="Pfam" id="PF01850"/>
    </source>
</evidence>
<dbReference type="HAMAP" id="MF_00265">
    <property type="entry name" value="VapC_Nob1"/>
    <property type="match status" value="1"/>
</dbReference>
<accession>A0A5C6UFA8</accession>
<comment type="function">
    <text evidence="8">Toxic component of a toxin-antitoxin (TA) system. An RNase.</text>
</comment>
<comment type="cofactor">
    <cofactor evidence="1 8">
        <name>Mg(2+)</name>
        <dbReference type="ChEBI" id="CHEBI:18420"/>
    </cofactor>
</comment>